<organism evidence="3 4">
    <name type="scientific">Mariniflexile aquimaris</name>
    <dbReference type="NCBI Taxonomy" id="881009"/>
    <lineage>
        <taxon>Bacteria</taxon>
        <taxon>Pseudomonadati</taxon>
        <taxon>Bacteroidota</taxon>
        <taxon>Flavobacteriia</taxon>
        <taxon>Flavobacteriales</taxon>
        <taxon>Flavobacteriaceae</taxon>
        <taxon>Mariniflexile</taxon>
    </lineage>
</organism>
<protein>
    <submittedName>
        <fullName evidence="3">IS3 family transposase</fullName>
    </submittedName>
</protein>
<dbReference type="PANTHER" id="PTHR46889">
    <property type="entry name" value="TRANSPOSASE INSF FOR INSERTION SEQUENCE IS3B-RELATED"/>
    <property type="match status" value="1"/>
</dbReference>
<reference evidence="4" key="1">
    <citation type="journal article" date="2019" name="Int. J. Syst. Evol. Microbiol.">
        <title>The Global Catalogue of Microorganisms (GCM) 10K type strain sequencing project: providing services to taxonomists for standard genome sequencing and annotation.</title>
        <authorList>
            <consortium name="The Broad Institute Genomics Platform"/>
            <consortium name="The Broad Institute Genome Sequencing Center for Infectious Disease"/>
            <person name="Wu L."/>
            <person name="Ma J."/>
        </authorList>
    </citation>
    <scope>NUCLEOTIDE SEQUENCE [LARGE SCALE GENOMIC DNA]</scope>
    <source>
        <strain evidence="4">CCUG 60529</strain>
    </source>
</reference>
<dbReference type="InterPro" id="IPR048020">
    <property type="entry name" value="Transpos_IS3"/>
</dbReference>
<dbReference type="InterPro" id="IPR001584">
    <property type="entry name" value="Integrase_cat-core"/>
</dbReference>
<dbReference type="RefSeq" id="WP_379944266.1">
    <property type="nucleotide sequence ID" value="NZ_JBHTIB010000058.1"/>
</dbReference>
<dbReference type="Pfam" id="PF00665">
    <property type="entry name" value="rve"/>
    <property type="match status" value="1"/>
</dbReference>
<proteinExistence type="predicted"/>
<feature type="domain" description="Integrase catalytic" evidence="2">
    <location>
        <begin position="118"/>
        <end position="281"/>
    </location>
</feature>
<evidence type="ECO:0000313" key="3">
    <source>
        <dbReference type="EMBL" id="MFD0837560.1"/>
    </source>
</evidence>
<comment type="caution">
    <text evidence="3">The sequence shown here is derived from an EMBL/GenBank/DDBJ whole genome shotgun (WGS) entry which is preliminary data.</text>
</comment>
<dbReference type="PROSITE" id="PS50994">
    <property type="entry name" value="INTEGRASE"/>
    <property type="match status" value="1"/>
</dbReference>
<dbReference type="InterPro" id="IPR036397">
    <property type="entry name" value="RNaseH_sf"/>
</dbReference>
<accession>A0ABW3BYE3</accession>
<dbReference type="InterPro" id="IPR012337">
    <property type="entry name" value="RNaseH-like_sf"/>
</dbReference>
<dbReference type="NCBIfam" id="NF033516">
    <property type="entry name" value="transpos_IS3"/>
    <property type="match status" value="1"/>
</dbReference>
<sequence>MQYFSTEHKLSIKATCGLLGVDRQVYYRDIKSRKEKLKLSSKVINLVKTKRLTMPRIGTRKLYYLLEHELKELNVGRDKLFKILKANQLLIKPKRKYHITTNSHHRFRKHKNQIKDLEFIRPEQVWVSDITYIGNRKNPSYLALITDAYSKKIVGYHVSDSLNVSGSLSALEMALKKREYGKQPIIHHSDRGLQYCSNEYQGVLEKNGILPSMTEQYDPYENAIAERINGILKQEFDIDKYDTNLEIKTKLVQNTIDIYNNFRPHLSNYMLTPNQMHKQNSIKRKKYKTKKGSDIKSLPLNY</sequence>
<dbReference type="Gene3D" id="3.30.420.10">
    <property type="entry name" value="Ribonuclease H-like superfamily/Ribonuclease H"/>
    <property type="match status" value="1"/>
</dbReference>
<dbReference type="InterPro" id="IPR050900">
    <property type="entry name" value="Transposase_IS3/IS150/IS904"/>
</dbReference>
<feature type="compositionally biased region" description="Basic residues" evidence="1">
    <location>
        <begin position="280"/>
        <end position="290"/>
    </location>
</feature>
<dbReference type="EMBL" id="JBHTIB010000058">
    <property type="protein sequence ID" value="MFD0837560.1"/>
    <property type="molecule type" value="Genomic_DNA"/>
</dbReference>
<dbReference type="PANTHER" id="PTHR46889:SF5">
    <property type="entry name" value="INTEGRASE PROTEIN"/>
    <property type="match status" value="1"/>
</dbReference>
<keyword evidence="4" id="KW-1185">Reference proteome</keyword>
<dbReference type="Proteomes" id="UP001597011">
    <property type="component" value="Unassembled WGS sequence"/>
</dbReference>
<dbReference type="SUPFAM" id="SSF53098">
    <property type="entry name" value="Ribonuclease H-like"/>
    <property type="match status" value="1"/>
</dbReference>
<evidence type="ECO:0000256" key="1">
    <source>
        <dbReference type="SAM" id="MobiDB-lite"/>
    </source>
</evidence>
<evidence type="ECO:0000313" key="4">
    <source>
        <dbReference type="Proteomes" id="UP001597011"/>
    </source>
</evidence>
<gene>
    <name evidence="3" type="ORF">ACFQ0I_17415</name>
</gene>
<evidence type="ECO:0000259" key="2">
    <source>
        <dbReference type="PROSITE" id="PS50994"/>
    </source>
</evidence>
<name>A0ABW3BYE3_9FLAO</name>
<feature type="region of interest" description="Disordered" evidence="1">
    <location>
        <begin position="278"/>
        <end position="302"/>
    </location>
</feature>